<keyword evidence="5" id="KW-1185">Reference proteome</keyword>
<name>A0ABT5UVV9_EUBLI</name>
<comment type="cofactor">
    <cofactor evidence="1">
        <name>[4Fe-4S] cluster</name>
        <dbReference type="ChEBI" id="CHEBI:49883"/>
    </cofactor>
</comment>
<accession>A0ABT5UVV9</accession>
<sequence>MKDLKHIHFYSSLLEEANNELVRKAKKEGGVAVGYTCYYIPEALLNVGNAFSVRLRAPHTGSLDIAQYYMGSLNCGYVRALLERAFEGGYNFLDAYFSSETCQQMNRVVENIYELKLIENERFYHNIIDAPLKVSPHGTKHYTNQVRTRFLEPLREQFGIDISERAIRSAVEEHNRMCAVFEEIAEMRKADNPRVTATEFHILNLVSYACPTHLILPYLEETLDDLKKRKPDPKKSYRARVVVVGSEMDDYGFTELIEYCGAYVVADRYCFGSMPGRQPIPLNDYEDVVDQVCRHYLETNQCPRFMSQEKVQERRDVVKKMVEDFNADGIIYEQTKFCDYWGYERAVASYVLHEELEIPTVALDREYSVQASGQLKTRVQAFVESLEIKKIQKENERSKA</sequence>
<dbReference type="Proteomes" id="UP001215087">
    <property type="component" value="Unassembled WGS sequence"/>
</dbReference>
<dbReference type="Pfam" id="PF06050">
    <property type="entry name" value="HGD-D"/>
    <property type="match status" value="1"/>
</dbReference>
<dbReference type="Gene3D" id="1.20.1270.370">
    <property type="match status" value="1"/>
</dbReference>
<dbReference type="PANTHER" id="PTHR30548:SF1">
    <property type="entry name" value="DEHYDRATASE SUBUNIT MJ0007-RELATED"/>
    <property type="match status" value="1"/>
</dbReference>
<dbReference type="PANTHER" id="PTHR30548">
    <property type="entry name" value="2-HYDROXYGLUTARYL-COA DEHYDRATASE, D-COMPONENT-RELATED"/>
    <property type="match status" value="1"/>
</dbReference>
<evidence type="ECO:0000313" key="4">
    <source>
        <dbReference type="EMBL" id="MDE1472494.1"/>
    </source>
</evidence>
<evidence type="ECO:0000256" key="1">
    <source>
        <dbReference type="ARBA" id="ARBA00001966"/>
    </source>
</evidence>
<reference evidence="4 5" key="1">
    <citation type="submission" date="2023-02" db="EMBL/GenBank/DDBJ databases">
        <title>Comparative genome analysis of Eubacterium limosum species.</title>
        <authorList>
            <person name="Bak J.E."/>
        </authorList>
    </citation>
    <scope>NUCLEOTIDE SEQUENCE [LARGE SCALE GENOMIC DNA]</scope>
    <source>
        <strain evidence="4 5">KGMB01548</strain>
    </source>
</reference>
<keyword evidence="3" id="KW-0408">Iron</keyword>
<evidence type="ECO:0000256" key="3">
    <source>
        <dbReference type="ARBA" id="ARBA00023014"/>
    </source>
</evidence>
<dbReference type="InterPro" id="IPR010327">
    <property type="entry name" value="FldB/FldC_alpha/beta"/>
</dbReference>
<dbReference type="EMBL" id="JAQSVD010000015">
    <property type="protein sequence ID" value="MDE1472494.1"/>
    <property type="molecule type" value="Genomic_DNA"/>
</dbReference>
<proteinExistence type="inferred from homology"/>
<protein>
    <submittedName>
        <fullName evidence="4">2-hydroxyacyl-CoA dehydratase family protein</fullName>
    </submittedName>
</protein>
<comment type="similarity">
    <text evidence="2">Belongs to the FldB/FldC dehydratase alpha/beta subunit family.</text>
</comment>
<dbReference type="RefSeq" id="WP_227209114.1">
    <property type="nucleotide sequence ID" value="NZ_CP171347.1"/>
</dbReference>
<gene>
    <name evidence="4" type="ORF">PTZ04_19730</name>
</gene>
<dbReference type="Gene3D" id="3.40.50.11900">
    <property type="match status" value="1"/>
</dbReference>
<dbReference type="Gene3D" id="3.40.50.11890">
    <property type="match status" value="1"/>
</dbReference>
<comment type="caution">
    <text evidence="4">The sequence shown here is derived from an EMBL/GenBank/DDBJ whole genome shotgun (WGS) entry which is preliminary data.</text>
</comment>
<organism evidence="4 5">
    <name type="scientific">Eubacterium limosum</name>
    <dbReference type="NCBI Taxonomy" id="1736"/>
    <lineage>
        <taxon>Bacteria</taxon>
        <taxon>Bacillati</taxon>
        <taxon>Bacillota</taxon>
        <taxon>Clostridia</taxon>
        <taxon>Eubacteriales</taxon>
        <taxon>Eubacteriaceae</taxon>
        <taxon>Eubacterium</taxon>
    </lineage>
</organism>
<evidence type="ECO:0000256" key="2">
    <source>
        <dbReference type="ARBA" id="ARBA00005806"/>
    </source>
</evidence>
<evidence type="ECO:0000313" key="5">
    <source>
        <dbReference type="Proteomes" id="UP001215087"/>
    </source>
</evidence>
<keyword evidence="3" id="KW-0411">Iron-sulfur</keyword>
<keyword evidence="3" id="KW-0479">Metal-binding</keyword>